<keyword evidence="3" id="KW-0812">Transmembrane</keyword>
<dbReference type="SUPFAM" id="SSF53448">
    <property type="entry name" value="Nucleotide-diphospho-sugar transferases"/>
    <property type="match status" value="1"/>
</dbReference>
<name>A0A1I0APP1_9EURY</name>
<gene>
    <name evidence="5" type="ORF">SAMN04488587_1719</name>
</gene>
<evidence type="ECO:0000313" key="5">
    <source>
        <dbReference type="EMBL" id="SES95891.1"/>
    </source>
</evidence>
<keyword evidence="3" id="KW-1133">Transmembrane helix</keyword>
<dbReference type="STRING" id="1353158.SAMN04488587_1719"/>
<keyword evidence="6" id="KW-1185">Reference proteome</keyword>
<accession>A0A1I0APP1</accession>
<evidence type="ECO:0000313" key="6">
    <source>
        <dbReference type="Proteomes" id="UP000243338"/>
    </source>
</evidence>
<dbReference type="Gene3D" id="3.90.550.10">
    <property type="entry name" value="Spore Coat Polysaccharide Biosynthesis Protein SpsA, Chain A"/>
    <property type="match status" value="1"/>
</dbReference>
<feature type="transmembrane region" description="Helical" evidence="3">
    <location>
        <begin position="292"/>
        <end position="318"/>
    </location>
</feature>
<dbReference type="Proteomes" id="UP000243338">
    <property type="component" value="Unassembled WGS sequence"/>
</dbReference>
<evidence type="ECO:0000256" key="3">
    <source>
        <dbReference type="SAM" id="Phobius"/>
    </source>
</evidence>
<protein>
    <submittedName>
        <fullName evidence="5">Glycosyltransferase, catalytic subunit of cellulose synthase and poly-beta-1,6-N-acetylglucosamine synthase</fullName>
    </submittedName>
</protein>
<dbReference type="AlphaFoldDB" id="A0A1I0APP1"/>
<dbReference type="InterPro" id="IPR001173">
    <property type="entry name" value="Glyco_trans_2-like"/>
</dbReference>
<dbReference type="EMBL" id="FOHQ01000005">
    <property type="protein sequence ID" value="SES95891.1"/>
    <property type="molecule type" value="Genomic_DNA"/>
</dbReference>
<dbReference type="InterPro" id="IPR029044">
    <property type="entry name" value="Nucleotide-diphossugar_trans"/>
</dbReference>
<feature type="transmembrane region" description="Helical" evidence="3">
    <location>
        <begin position="12"/>
        <end position="31"/>
    </location>
</feature>
<dbReference type="RefSeq" id="WP_091690189.1">
    <property type="nucleotide sequence ID" value="NZ_FOHQ01000005.1"/>
</dbReference>
<dbReference type="PANTHER" id="PTHR43630">
    <property type="entry name" value="POLY-BETA-1,6-N-ACETYL-D-GLUCOSAMINE SYNTHASE"/>
    <property type="match status" value="1"/>
</dbReference>
<feature type="transmembrane region" description="Helical" evidence="3">
    <location>
        <begin position="324"/>
        <end position="346"/>
    </location>
</feature>
<organism evidence="5 6">
    <name type="scientific">Methanococcoides vulcani</name>
    <dbReference type="NCBI Taxonomy" id="1353158"/>
    <lineage>
        <taxon>Archaea</taxon>
        <taxon>Methanobacteriati</taxon>
        <taxon>Methanobacteriota</taxon>
        <taxon>Stenosarchaea group</taxon>
        <taxon>Methanomicrobia</taxon>
        <taxon>Methanosarcinales</taxon>
        <taxon>Methanosarcinaceae</taxon>
        <taxon>Methanococcoides</taxon>
    </lineage>
</organism>
<sequence length="379" mass="42964">MLIDMINLLSIWQFLLVFEIVLFSSYTLIMYMSSKKKEELPDIDNLPTVTLIIPMYNEEKVIKEKIENTAQLDYPHEKLQVVLLDDYSTDKSEKVSLDTIGQTSLNATVVKNEGGKGKARGLNWIFSSINSGITVISDADALLKEDSLLEITKNYVDPEIGGVTGKIIILSDKTRMSKSHEDSYRFYFDIWRQGESNIDSVSVCNGPLMSFRTSILKKIKIDPNAYADDSDMLFKIIGLGYRVIYEQKAIVYERVPLSFKGRTIQKMKRINGLRKVYLNNYRLIGKGGFGKVIYPYALLTHIISPIAVLGLVFLYPAVVFSEPLYGFFLLFFILPKLGGILVSFMVTQFIMNFSFLVPTSGSWEAVEDARYSLDSNDNV</sequence>
<evidence type="ECO:0000256" key="2">
    <source>
        <dbReference type="ARBA" id="ARBA00022679"/>
    </source>
</evidence>
<dbReference type="Pfam" id="PF00535">
    <property type="entry name" value="Glycos_transf_2"/>
    <property type="match status" value="1"/>
</dbReference>
<evidence type="ECO:0000256" key="1">
    <source>
        <dbReference type="ARBA" id="ARBA00022676"/>
    </source>
</evidence>
<keyword evidence="1" id="KW-0328">Glycosyltransferase</keyword>
<dbReference type="OrthoDB" id="43988at2157"/>
<keyword evidence="3" id="KW-0472">Membrane</keyword>
<keyword evidence="2 5" id="KW-0808">Transferase</keyword>
<feature type="domain" description="Glycosyltransferase 2-like" evidence="4">
    <location>
        <begin position="51"/>
        <end position="217"/>
    </location>
</feature>
<dbReference type="GO" id="GO:0016757">
    <property type="term" value="F:glycosyltransferase activity"/>
    <property type="evidence" value="ECO:0007669"/>
    <property type="project" value="UniProtKB-KW"/>
</dbReference>
<proteinExistence type="predicted"/>
<evidence type="ECO:0000259" key="4">
    <source>
        <dbReference type="Pfam" id="PF00535"/>
    </source>
</evidence>
<reference evidence="6" key="1">
    <citation type="submission" date="2016-10" db="EMBL/GenBank/DDBJ databases">
        <authorList>
            <person name="Varghese N."/>
            <person name="Submissions S."/>
        </authorList>
    </citation>
    <scope>NUCLEOTIDE SEQUENCE [LARGE SCALE GENOMIC DNA]</scope>
    <source>
        <strain evidence="6">SLH 33</strain>
    </source>
</reference>
<dbReference type="PANTHER" id="PTHR43630:SF1">
    <property type="entry name" value="POLY-BETA-1,6-N-ACETYL-D-GLUCOSAMINE SYNTHASE"/>
    <property type="match status" value="1"/>
</dbReference>